<name>A0A7W6AB29_9SPHN</name>
<keyword evidence="1" id="KW-0812">Transmembrane</keyword>
<keyword evidence="1" id="KW-0472">Membrane</keyword>
<dbReference type="AlphaFoldDB" id="A0A7W6AB29"/>
<organism evidence="2 3">
    <name type="scientific">Sphingomonas pseudosanguinis</name>
    <dbReference type="NCBI Taxonomy" id="413712"/>
    <lineage>
        <taxon>Bacteria</taxon>
        <taxon>Pseudomonadati</taxon>
        <taxon>Pseudomonadota</taxon>
        <taxon>Alphaproteobacteria</taxon>
        <taxon>Sphingomonadales</taxon>
        <taxon>Sphingomonadaceae</taxon>
        <taxon>Sphingomonas</taxon>
    </lineage>
</organism>
<evidence type="ECO:0000256" key="1">
    <source>
        <dbReference type="SAM" id="Phobius"/>
    </source>
</evidence>
<evidence type="ECO:0000313" key="2">
    <source>
        <dbReference type="EMBL" id="MBB3878738.1"/>
    </source>
</evidence>
<comment type="caution">
    <text evidence="2">The sequence shown here is derived from an EMBL/GenBank/DDBJ whole genome shotgun (WGS) entry which is preliminary data.</text>
</comment>
<gene>
    <name evidence="2" type="ORF">GGR48_001151</name>
</gene>
<accession>A0A7W6AB29</accession>
<dbReference type="EMBL" id="JACIDH010000002">
    <property type="protein sequence ID" value="MBB3878738.1"/>
    <property type="molecule type" value="Genomic_DNA"/>
</dbReference>
<protein>
    <submittedName>
        <fullName evidence="2">Uncharacterized protein</fullName>
    </submittedName>
</protein>
<feature type="transmembrane region" description="Helical" evidence="1">
    <location>
        <begin position="12"/>
        <end position="31"/>
    </location>
</feature>
<keyword evidence="3" id="KW-1185">Reference proteome</keyword>
<sequence>MTMEFDLSALELQGALLVLAVIITFAAIEGWKAR</sequence>
<reference evidence="2 3" key="1">
    <citation type="submission" date="2020-08" db="EMBL/GenBank/DDBJ databases">
        <title>Genomic Encyclopedia of Type Strains, Phase IV (KMG-IV): sequencing the most valuable type-strain genomes for metagenomic binning, comparative biology and taxonomic classification.</title>
        <authorList>
            <person name="Goeker M."/>
        </authorList>
    </citation>
    <scope>NUCLEOTIDE SEQUENCE [LARGE SCALE GENOMIC DNA]</scope>
    <source>
        <strain evidence="2 3">DSM 19512</strain>
    </source>
</reference>
<evidence type="ECO:0000313" key="3">
    <source>
        <dbReference type="Proteomes" id="UP000538670"/>
    </source>
</evidence>
<keyword evidence="1" id="KW-1133">Transmembrane helix</keyword>
<proteinExistence type="predicted"/>
<dbReference type="Proteomes" id="UP000538670">
    <property type="component" value="Unassembled WGS sequence"/>
</dbReference>